<feature type="binding site" evidence="4">
    <location>
        <position position="96"/>
    </location>
    <ligand>
        <name>Mg(2+)</name>
        <dbReference type="ChEBI" id="CHEBI:18420"/>
        <label>1</label>
        <note>catalytic</note>
    </ligand>
</feature>
<dbReference type="GO" id="GO:0046872">
    <property type="term" value="F:metal ion binding"/>
    <property type="evidence" value="ECO:0007669"/>
    <property type="project" value="UniProtKB-KW"/>
</dbReference>
<organism evidence="5 6">
    <name type="scientific">Aquamicrobium lusatiense</name>
    <dbReference type="NCBI Taxonomy" id="89772"/>
    <lineage>
        <taxon>Bacteria</taxon>
        <taxon>Pseudomonadati</taxon>
        <taxon>Pseudomonadota</taxon>
        <taxon>Alphaproteobacteria</taxon>
        <taxon>Hyphomicrobiales</taxon>
        <taxon>Phyllobacteriaceae</taxon>
        <taxon>Aquamicrobium</taxon>
    </lineage>
</organism>
<dbReference type="GO" id="GO:0006020">
    <property type="term" value="P:inositol metabolic process"/>
    <property type="evidence" value="ECO:0007669"/>
    <property type="project" value="TreeGrafter"/>
</dbReference>
<evidence type="ECO:0000313" key="5">
    <source>
        <dbReference type="EMBL" id="MBB6012949.1"/>
    </source>
</evidence>
<dbReference type="InterPro" id="IPR000760">
    <property type="entry name" value="Inositol_monophosphatase-like"/>
</dbReference>
<dbReference type="GO" id="GO:0008934">
    <property type="term" value="F:inositol monophosphate 1-phosphatase activity"/>
    <property type="evidence" value="ECO:0007669"/>
    <property type="project" value="TreeGrafter"/>
</dbReference>
<dbReference type="GO" id="GO:0007165">
    <property type="term" value="P:signal transduction"/>
    <property type="evidence" value="ECO:0007669"/>
    <property type="project" value="TreeGrafter"/>
</dbReference>
<feature type="binding site" evidence="4">
    <location>
        <position position="213"/>
    </location>
    <ligand>
        <name>Mg(2+)</name>
        <dbReference type="ChEBI" id="CHEBI:18420"/>
        <label>1</label>
        <note>catalytic</note>
    </ligand>
</feature>
<evidence type="ECO:0000256" key="1">
    <source>
        <dbReference type="ARBA" id="ARBA00009759"/>
    </source>
</evidence>
<dbReference type="Proteomes" id="UP000533306">
    <property type="component" value="Unassembled WGS sequence"/>
</dbReference>
<sequence>MPEADKRNLPDPQEDLTLLLEAAREAGEIAMGYFGKDPQVWIKEGSSPVSEADYAADRYLRETLLNARPGYGWLSEETADDLKRLDAPRTFVVDPIDGTRAFIAGNPTWCVSIAVVEEGRSLAGVLDCPAKGEIFSATTSGGAFLDGKRIAVRTAGSSPEIAGPKDMIDELPKDLIARASKVGYVPSLAYRIAMIAAGRIDASFVKPDSHDWDLAAAALILEEAGGKLIAEDGLPPRFADEMIRHGALVAGSNELLDELYAVIAKPEGRAPHFPV</sequence>
<keyword evidence="5" id="KW-0378">Hydrolase</keyword>
<feature type="binding site" evidence="4">
    <location>
        <position position="94"/>
    </location>
    <ligand>
        <name>Mg(2+)</name>
        <dbReference type="ChEBI" id="CHEBI:18420"/>
        <label>1</label>
        <note>catalytic</note>
    </ligand>
</feature>
<dbReference type="PROSITE" id="PS00630">
    <property type="entry name" value="IMP_2"/>
    <property type="match status" value="1"/>
</dbReference>
<protein>
    <submittedName>
        <fullName evidence="5">Myo-inositol-1(Or 4)-monophosphatase</fullName>
        <ecNumber evidence="5">3.1.3.25</ecNumber>
    </submittedName>
</protein>
<name>A0A7W9VUM9_9HYPH</name>
<dbReference type="GO" id="GO:0046854">
    <property type="term" value="P:phosphatidylinositol phosphate biosynthetic process"/>
    <property type="evidence" value="ECO:0007669"/>
    <property type="project" value="InterPro"/>
</dbReference>
<comment type="caution">
    <text evidence="5">The sequence shown here is derived from an EMBL/GenBank/DDBJ whole genome shotgun (WGS) entry which is preliminary data.</text>
</comment>
<dbReference type="EMBL" id="JACHEU010000001">
    <property type="protein sequence ID" value="MBB6012949.1"/>
    <property type="molecule type" value="Genomic_DNA"/>
</dbReference>
<gene>
    <name evidence="5" type="ORF">HNR59_002294</name>
</gene>
<dbReference type="AlphaFoldDB" id="A0A7W9VUM9"/>
<feature type="binding site" evidence="4">
    <location>
        <position position="76"/>
    </location>
    <ligand>
        <name>Mg(2+)</name>
        <dbReference type="ChEBI" id="CHEBI:18420"/>
        <label>1</label>
        <note>catalytic</note>
    </ligand>
</feature>
<keyword evidence="3 4" id="KW-0460">Magnesium</keyword>
<dbReference type="PANTHER" id="PTHR20854">
    <property type="entry name" value="INOSITOL MONOPHOSPHATASE"/>
    <property type="match status" value="1"/>
</dbReference>
<evidence type="ECO:0000256" key="3">
    <source>
        <dbReference type="ARBA" id="ARBA00022842"/>
    </source>
</evidence>
<dbReference type="SUPFAM" id="SSF56655">
    <property type="entry name" value="Carbohydrate phosphatase"/>
    <property type="match status" value="1"/>
</dbReference>
<dbReference type="PANTHER" id="PTHR20854:SF4">
    <property type="entry name" value="INOSITOL-1-MONOPHOSPHATASE-RELATED"/>
    <property type="match status" value="1"/>
</dbReference>
<dbReference type="Gene3D" id="3.30.540.10">
    <property type="entry name" value="Fructose-1,6-Bisphosphatase, subunit A, domain 1"/>
    <property type="match status" value="1"/>
</dbReference>
<comment type="cofactor">
    <cofactor evidence="4">
        <name>Mg(2+)</name>
        <dbReference type="ChEBI" id="CHEBI:18420"/>
    </cofactor>
</comment>
<evidence type="ECO:0000256" key="2">
    <source>
        <dbReference type="ARBA" id="ARBA00022723"/>
    </source>
</evidence>
<dbReference type="RefSeq" id="WP_183830103.1">
    <property type="nucleotide sequence ID" value="NZ_JACHEU010000001.1"/>
</dbReference>
<dbReference type="EC" id="3.1.3.25" evidence="5"/>
<proteinExistence type="inferred from homology"/>
<dbReference type="InterPro" id="IPR020550">
    <property type="entry name" value="Inositol_monophosphatase_CS"/>
</dbReference>
<evidence type="ECO:0000313" key="6">
    <source>
        <dbReference type="Proteomes" id="UP000533306"/>
    </source>
</evidence>
<dbReference type="Gene3D" id="3.40.190.80">
    <property type="match status" value="1"/>
</dbReference>
<evidence type="ECO:0000256" key="4">
    <source>
        <dbReference type="PIRSR" id="PIRSR600760-2"/>
    </source>
</evidence>
<dbReference type="Pfam" id="PF00459">
    <property type="entry name" value="Inositol_P"/>
    <property type="match status" value="1"/>
</dbReference>
<keyword evidence="6" id="KW-1185">Reference proteome</keyword>
<dbReference type="PRINTS" id="PR00377">
    <property type="entry name" value="IMPHPHTASES"/>
</dbReference>
<dbReference type="CDD" id="cd01638">
    <property type="entry name" value="CysQ"/>
    <property type="match status" value="1"/>
</dbReference>
<reference evidence="5 6" key="1">
    <citation type="submission" date="2020-08" db="EMBL/GenBank/DDBJ databases">
        <title>Genomic Encyclopedia of Type Strains, Phase IV (KMG-IV): sequencing the most valuable type-strain genomes for metagenomic binning, comparative biology and taxonomic classification.</title>
        <authorList>
            <person name="Goeker M."/>
        </authorList>
    </citation>
    <scope>NUCLEOTIDE SEQUENCE [LARGE SCALE GENOMIC DNA]</scope>
    <source>
        <strain evidence="5 6">DSM 11099</strain>
    </source>
</reference>
<keyword evidence="2 4" id="KW-0479">Metal-binding</keyword>
<comment type="similarity">
    <text evidence="1">Belongs to the inositol monophosphatase superfamily.</text>
</comment>
<accession>A0A7W9VUM9</accession>
<feature type="binding site" evidence="4">
    <location>
        <position position="97"/>
    </location>
    <ligand>
        <name>Mg(2+)</name>
        <dbReference type="ChEBI" id="CHEBI:18420"/>
        <label>1</label>
        <note>catalytic</note>
    </ligand>
</feature>